<dbReference type="Proteomes" id="UP001212411">
    <property type="component" value="Chromosome 1"/>
</dbReference>
<evidence type="ECO:0000259" key="7">
    <source>
        <dbReference type="Pfam" id="PF08407"/>
    </source>
</evidence>
<feature type="transmembrane region" description="Helical" evidence="5">
    <location>
        <begin position="629"/>
        <end position="648"/>
    </location>
</feature>
<evidence type="ECO:0000256" key="2">
    <source>
        <dbReference type="ARBA" id="ARBA00022692"/>
    </source>
</evidence>
<comment type="function">
    <text evidence="5">Polymerizes chitin, a structural polymer of the cell wall and septum, by transferring the sugar moiety of UDP-GlcNAc to the non-reducing end of the growing chitin polymer.</text>
</comment>
<dbReference type="AlphaFoldDB" id="A0AAE9WA13"/>
<evidence type="ECO:0000256" key="5">
    <source>
        <dbReference type="RuleBase" id="RU366040"/>
    </source>
</evidence>
<comment type="catalytic activity">
    <reaction evidence="5">
        <text>[(1-&gt;4)-N-acetyl-beta-D-glucosaminyl](n) + UDP-N-acetyl-alpha-D-glucosamine = [(1-&gt;4)-N-acetyl-beta-D-glucosaminyl](n+1) + UDP + H(+)</text>
        <dbReference type="Rhea" id="RHEA:16637"/>
        <dbReference type="Rhea" id="RHEA-COMP:9593"/>
        <dbReference type="Rhea" id="RHEA-COMP:9595"/>
        <dbReference type="ChEBI" id="CHEBI:15378"/>
        <dbReference type="ChEBI" id="CHEBI:17029"/>
        <dbReference type="ChEBI" id="CHEBI:57705"/>
        <dbReference type="ChEBI" id="CHEBI:58223"/>
        <dbReference type="EC" id="2.4.1.16"/>
    </reaction>
</comment>
<feature type="transmembrane region" description="Helical" evidence="5">
    <location>
        <begin position="660"/>
        <end position="684"/>
    </location>
</feature>
<feature type="transmembrane region" description="Helical" evidence="5">
    <location>
        <begin position="840"/>
        <end position="860"/>
    </location>
</feature>
<dbReference type="PANTHER" id="PTHR22914:SF38">
    <property type="entry name" value="CHITIN SYNTHASE 2"/>
    <property type="match status" value="1"/>
</dbReference>
<dbReference type="EC" id="2.4.1.16" evidence="5"/>
<name>A0AAE9WA13_9SCHI</name>
<dbReference type="RefSeq" id="XP_056036346.1">
    <property type="nucleotide sequence ID" value="XM_056180173.1"/>
</dbReference>
<gene>
    <name evidence="8" type="primary">chs2</name>
    <name evidence="8" type="ORF">SOMG_01380</name>
</gene>
<feature type="region of interest" description="Disordered" evidence="6">
    <location>
        <begin position="85"/>
        <end position="111"/>
    </location>
</feature>
<evidence type="ECO:0000313" key="9">
    <source>
        <dbReference type="Proteomes" id="UP001212411"/>
    </source>
</evidence>
<keyword evidence="5" id="KW-0961">Cell wall biogenesis/degradation</keyword>
<comment type="similarity">
    <text evidence="5">Belongs to the chitin synthase family.</text>
</comment>
<feature type="transmembrane region" description="Helical" evidence="5">
    <location>
        <begin position="872"/>
        <end position="898"/>
    </location>
</feature>
<dbReference type="GO" id="GO:0071555">
    <property type="term" value="P:cell wall organization"/>
    <property type="evidence" value="ECO:0007669"/>
    <property type="project" value="UniProtKB-KW"/>
</dbReference>
<keyword evidence="4 5" id="KW-0472">Membrane</keyword>
<evidence type="ECO:0000256" key="1">
    <source>
        <dbReference type="ARBA" id="ARBA00004141"/>
    </source>
</evidence>
<feature type="domain" description="Chitin synthase N-terminal" evidence="7">
    <location>
        <begin position="167"/>
        <end position="233"/>
    </location>
</feature>
<organism evidence="8 9">
    <name type="scientific">Schizosaccharomyces osmophilus</name>
    <dbReference type="NCBI Taxonomy" id="2545709"/>
    <lineage>
        <taxon>Eukaryota</taxon>
        <taxon>Fungi</taxon>
        <taxon>Dikarya</taxon>
        <taxon>Ascomycota</taxon>
        <taxon>Taphrinomycotina</taxon>
        <taxon>Schizosaccharomycetes</taxon>
        <taxon>Schizosaccharomycetales</taxon>
        <taxon>Schizosaccharomycetaceae</taxon>
        <taxon>Schizosaccharomyces</taxon>
    </lineage>
</organism>
<dbReference type="GO" id="GO:0006031">
    <property type="term" value="P:chitin biosynthetic process"/>
    <property type="evidence" value="ECO:0007669"/>
    <property type="project" value="UniProtKB-UniRule"/>
</dbReference>
<dbReference type="PANTHER" id="PTHR22914">
    <property type="entry name" value="CHITIN SYNTHASE"/>
    <property type="match status" value="1"/>
</dbReference>
<dbReference type="GO" id="GO:0005886">
    <property type="term" value="C:plasma membrane"/>
    <property type="evidence" value="ECO:0007669"/>
    <property type="project" value="UniProtKB-SubCell"/>
</dbReference>
<keyword evidence="5" id="KW-0808">Transferase</keyword>
<dbReference type="GO" id="GO:0004100">
    <property type="term" value="F:chitin synthase activity"/>
    <property type="evidence" value="ECO:0007669"/>
    <property type="project" value="UniProtKB-UniRule"/>
</dbReference>
<sequence length="908" mass="103457">MRKPLPNYNDTDSIYAPRERQSLINNHKLEELNTHQPASEEGLSTGGYSWENEDVSSEQLEVPEEDTFSITSSVYDLDSTVLNASTTPPVPPVHRIGVDQDRPSNLYSRPNETFIDRSDSETLSAGSYADKKENFIDEHEYDYAMSEDNFSGLDSTSNINNSFYHETQEVPIMHDSLVVECPCPTDLKHMLGSIVHTNSEESSSVRYTAVTCNPEDMLANELKVRTNLFDRDIQAAICMTVGQEDLASFALTLSSVMENVKHLTKRNKSRVWGNESWKKVLTCIVLDGRNAVHRSILDLLSSIGAYQPCISKGRINGKKVLAHMYEFTSTISMDEKLNITTRNNGNTPMQLLVCLKEFESGTHDSQRWFLQGISSLVRPNICLFAKVGSKLETTSVYHAWKSFDVNSKLGGICGKTIIKTGKWGQKLLSPVIASQHFDQMIYNDLRLPYDSCLGYISNTSNAFYGFRYIALLDDFPDPGPLTQYFSRKNTEGKKQGILEANAHVAQEQLLFWKVVTKKQSRWYLNYVPEAQAEVKAPGSMAKVLEAKRSDINSGFSLAIYVLSDFFSLWKTRHSFLRFLMMAMQVFIFGLERLFGFFNLANFFLSFHFICNSTSFKYFNPYGQWGKTLFLIFEYIFLCTIFSQFVLAMGNRSRGSKKLSLLSLLIFISVMIYYLFCIFYVSLIPIFIHSSHGYNIIGDNYFTNVMLPCLIVLACYIFVSIISIDPLFLVTCLWQYVLLLPTRIYMEQVYALCHLHDASILNDTDVKTSNDLTETYRNEKKNKFAMIAIPKTDMLNSIYNSTLRSLSDDDDRKSGASLNRMNANSILCTTQDYYQDMRTRYVLVWALSNLILAIILLQVFQGEDSINNGYLKFVFWAFMIFVCLKTIGSSCFFAIVNIASIGSYIQRKI</sequence>
<dbReference type="InterPro" id="IPR004835">
    <property type="entry name" value="Chitin_synth"/>
</dbReference>
<dbReference type="InterPro" id="IPR013616">
    <property type="entry name" value="Chitin_synth_N"/>
</dbReference>
<dbReference type="GO" id="GO:0030428">
    <property type="term" value="C:cell septum"/>
    <property type="evidence" value="ECO:0007669"/>
    <property type="project" value="TreeGrafter"/>
</dbReference>
<evidence type="ECO:0000256" key="4">
    <source>
        <dbReference type="ARBA" id="ARBA00023136"/>
    </source>
</evidence>
<evidence type="ECO:0000256" key="3">
    <source>
        <dbReference type="ARBA" id="ARBA00022989"/>
    </source>
</evidence>
<dbReference type="KEGG" id="som:SOMG_01380"/>
<accession>A0AAE9WA13</accession>
<dbReference type="EMBL" id="CP115611">
    <property type="protein sequence ID" value="WBW72103.1"/>
    <property type="molecule type" value="Genomic_DNA"/>
</dbReference>
<keyword evidence="2 5" id="KW-0812">Transmembrane</keyword>
<reference evidence="8 9" key="1">
    <citation type="journal article" date="2023" name="G3 (Bethesda)">
        <title>A high-quality reference genome for the fission yeast Schizosaccharomyces osmophilus.</title>
        <authorList>
            <person name="Jia G.S."/>
            <person name="Zhang W.C."/>
            <person name="Liang Y."/>
            <person name="Liu X.H."/>
            <person name="Rhind N."/>
            <person name="Pidoux A."/>
            <person name="Brysch-Herzberg M."/>
            <person name="Du L.L."/>
        </authorList>
    </citation>
    <scope>NUCLEOTIDE SEQUENCE [LARGE SCALE GENOMIC DNA]</scope>
    <source>
        <strain evidence="8 9">CBS 15793</strain>
    </source>
</reference>
<evidence type="ECO:0000313" key="8">
    <source>
        <dbReference type="EMBL" id="WBW72103.1"/>
    </source>
</evidence>
<proteinExistence type="inferred from homology"/>
<keyword evidence="3 5" id="KW-1133">Transmembrane helix</keyword>
<evidence type="ECO:0000256" key="6">
    <source>
        <dbReference type="SAM" id="MobiDB-lite"/>
    </source>
</evidence>
<keyword evidence="5" id="KW-0328">Glycosyltransferase</keyword>
<feature type="transmembrane region" description="Helical" evidence="5">
    <location>
        <begin position="704"/>
        <end position="737"/>
    </location>
</feature>
<dbReference type="Pfam" id="PF08407">
    <property type="entry name" value="Chitin_synth_1N"/>
    <property type="match status" value="1"/>
</dbReference>
<keyword evidence="5" id="KW-1003">Cell membrane</keyword>
<dbReference type="Pfam" id="PF01644">
    <property type="entry name" value="Chitin_synth_1"/>
    <property type="match status" value="1"/>
</dbReference>
<feature type="region of interest" description="Disordered" evidence="6">
    <location>
        <begin position="30"/>
        <end position="53"/>
    </location>
</feature>
<comment type="subcellular location">
    <subcellularLocation>
        <location evidence="5">Cell membrane</location>
        <topology evidence="5">Multi-pass membrane protein</topology>
    </subcellularLocation>
    <subcellularLocation>
        <location evidence="1">Membrane</location>
        <topology evidence="1">Multi-pass membrane protein</topology>
    </subcellularLocation>
</comment>
<keyword evidence="9" id="KW-1185">Reference proteome</keyword>
<feature type="transmembrane region" description="Helical" evidence="5">
    <location>
        <begin position="590"/>
        <end position="609"/>
    </location>
</feature>
<protein>
    <recommendedName>
        <fullName evidence="5">Chitin synthase</fullName>
        <ecNumber evidence="5">2.4.1.16</ecNumber>
    </recommendedName>
</protein>
<dbReference type="GeneID" id="80874862"/>